<dbReference type="PANTHER" id="PTHR11632:SF53">
    <property type="entry name" value="SUCCINATE DEHYDROGENASE FLAVOPROTEIN SUBUNIT"/>
    <property type="match status" value="1"/>
</dbReference>
<dbReference type="InterPro" id="IPR027477">
    <property type="entry name" value="Succ_DH/fumarate_Rdtase_cat_sf"/>
</dbReference>
<comment type="caution">
    <text evidence="6">The sequence shown here is derived from an EMBL/GenBank/DDBJ whole genome shotgun (WGS) entry which is preliminary data.</text>
</comment>
<dbReference type="InterPro" id="IPR015939">
    <property type="entry name" value="Fum_Rdtase/Succ_DH_flav-like_C"/>
</dbReference>
<protein>
    <submittedName>
        <fullName evidence="6">Fumarate reductase/succinate dehydrogenase flavoprotein subunit</fullName>
    </submittedName>
</protein>
<comment type="cofactor">
    <cofactor evidence="1">
        <name>FAD</name>
        <dbReference type="ChEBI" id="CHEBI:57692"/>
    </cofactor>
</comment>
<dbReference type="SUPFAM" id="SSF56425">
    <property type="entry name" value="Succinate dehydrogenase/fumarate reductase flavoprotein, catalytic domain"/>
    <property type="match status" value="1"/>
</dbReference>
<dbReference type="InterPro" id="IPR003953">
    <property type="entry name" value="FAD-dep_OxRdtase_2_FAD-bd"/>
</dbReference>
<keyword evidence="3" id="KW-0560">Oxidoreductase</keyword>
<sequence>MTLNSKIPAGPLEQKWTRYKKTAKLVNPANRKKLDVIVVGTGLAGSSIAASLGEMGYQVKSFCFQDSPRRAHSVAAQGGVNAAKNYKNDGDSVYRMFVDTLKGGDFRAREANVYRMAECSLNLIDQAVAQGVPFGREYGGYLNNRSFGGVQVSRTFYARGQTGQQLLLGAYQALMRQVGKKTVQLFSRHEMLDVVVIDGKVRGIIVRNLDTGEIERHAAHAVILATGGYGKIYYLSTLAMGCNGSAIWRAHKKGALMASPSWIQVHPTSLPQSGDYQSKLTLMSESLRNDGRIWVPLKQDENRAANDIPEEDRDYYLERRYPAFGNLAPRDISSRAAKERIDAGFGIGPLKNAVYLDFAKAIKEQGKQKIEEKYGNLFDMYHKITGYDAYSEPMMISPSAHFSMGGLWVDYELMTTLPGLFALGEANFADHGANRLGANSLLQASVDGYFIAPYTIANYLSNEIHTGKISTDHAEFEKAELAVRKQIDELLQIKGNKTVDYFHKTLGKLLYDYCGLARNEQGLKYAIVEIKKLKQEFYSNVMVSGQLNSLNTELEKAGRVADYFEIGELMCYDALTREESCGAHFREEYQTADGEALRNDAEFQFISAWAWKGEGEEPELIKEPLTFEEIQPTVRSYK</sequence>
<dbReference type="SUPFAM" id="SSF46977">
    <property type="entry name" value="Succinate dehydrogenase/fumarate reductase flavoprotein C-terminal domain"/>
    <property type="match status" value="1"/>
</dbReference>
<dbReference type="PANTHER" id="PTHR11632">
    <property type="entry name" value="SUCCINATE DEHYDROGENASE 2 FLAVOPROTEIN SUBUNIT"/>
    <property type="match status" value="1"/>
</dbReference>
<gene>
    <name evidence="6" type="ORF">GCM10022218_26970</name>
</gene>
<dbReference type="SUPFAM" id="SSF51905">
    <property type="entry name" value="FAD/NAD(P)-binding domain"/>
    <property type="match status" value="1"/>
</dbReference>
<keyword evidence="2" id="KW-0285">Flavoprotein</keyword>
<evidence type="ECO:0000256" key="2">
    <source>
        <dbReference type="ARBA" id="ARBA00022630"/>
    </source>
</evidence>
<evidence type="ECO:0000256" key="1">
    <source>
        <dbReference type="ARBA" id="ARBA00001974"/>
    </source>
</evidence>
<dbReference type="InterPro" id="IPR036188">
    <property type="entry name" value="FAD/NAD-bd_sf"/>
</dbReference>
<dbReference type="InterPro" id="IPR030664">
    <property type="entry name" value="SdhA/FrdA/AprA"/>
</dbReference>
<proteinExistence type="predicted"/>
<keyword evidence="7" id="KW-1185">Reference proteome</keyword>
<dbReference type="Gene3D" id="3.90.700.10">
    <property type="entry name" value="Succinate dehydrogenase/fumarate reductase flavoprotein, catalytic domain"/>
    <property type="match status" value="1"/>
</dbReference>
<evidence type="ECO:0000256" key="3">
    <source>
        <dbReference type="ARBA" id="ARBA00023002"/>
    </source>
</evidence>
<dbReference type="NCBIfam" id="NF005749">
    <property type="entry name" value="PRK07573.1"/>
    <property type="match status" value="1"/>
</dbReference>
<evidence type="ECO:0000259" key="4">
    <source>
        <dbReference type="Pfam" id="PF00890"/>
    </source>
</evidence>
<dbReference type="Pfam" id="PF02910">
    <property type="entry name" value="Succ_DH_flav_C"/>
    <property type="match status" value="1"/>
</dbReference>
<dbReference type="EMBL" id="BAAAZK010000007">
    <property type="protein sequence ID" value="GAA4177717.1"/>
    <property type="molecule type" value="Genomic_DNA"/>
</dbReference>
<accession>A0ABP8A4K1</accession>
<dbReference type="RefSeq" id="WP_346086472.1">
    <property type="nucleotide sequence ID" value="NZ_BAAAZK010000007.1"/>
</dbReference>
<evidence type="ECO:0000259" key="5">
    <source>
        <dbReference type="Pfam" id="PF02910"/>
    </source>
</evidence>
<dbReference type="Gene3D" id="3.50.50.60">
    <property type="entry name" value="FAD/NAD(P)-binding domain"/>
    <property type="match status" value="1"/>
</dbReference>
<dbReference type="PRINTS" id="PR00368">
    <property type="entry name" value="FADPNR"/>
</dbReference>
<dbReference type="InterPro" id="IPR011280">
    <property type="entry name" value="Succ_DH/Fum_Rdt_flav_su"/>
</dbReference>
<organism evidence="6 7">
    <name type="scientific">Sphingobacterium ginsenosidimutans</name>
    <dbReference type="NCBI Taxonomy" id="687845"/>
    <lineage>
        <taxon>Bacteria</taxon>
        <taxon>Pseudomonadati</taxon>
        <taxon>Bacteroidota</taxon>
        <taxon>Sphingobacteriia</taxon>
        <taxon>Sphingobacteriales</taxon>
        <taxon>Sphingobacteriaceae</taxon>
        <taxon>Sphingobacterium</taxon>
    </lineage>
</organism>
<reference evidence="7" key="1">
    <citation type="journal article" date="2019" name="Int. J. Syst. Evol. Microbiol.">
        <title>The Global Catalogue of Microorganisms (GCM) 10K type strain sequencing project: providing services to taxonomists for standard genome sequencing and annotation.</title>
        <authorList>
            <consortium name="The Broad Institute Genomics Platform"/>
            <consortium name="The Broad Institute Genome Sequencing Center for Infectious Disease"/>
            <person name="Wu L."/>
            <person name="Ma J."/>
        </authorList>
    </citation>
    <scope>NUCLEOTIDE SEQUENCE [LARGE SCALE GENOMIC DNA]</scope>
    <source>
        <strain evidence="7">JCM 16722</strain>
    </source>
</reference>
<feature type="domain" description="FAD-dependent oxidoreductase 2 FAD-binding" evidence="4">
    <location>
        <begin position="35"/>
        <end position="441"/>
    </location>
</feature>
<feature type="domain" description="Fumarate reductase/succinate dehydrogenase flavoprotein-like C-terminal" evidence="5">
    <location>
        <begin position="503"/>
        <end position="637"/>
    </location>
</feature>
<evidence type="ECO:0000313" key="6">
    <source>
        <dbReference type="EMBL" id="GAA4177717.1"/>
    </source>
</evidence>
<dbReference type="NCBIfam" id="TIGR01811">
    <property type="entry name" value="sdhA_Bsu"/>
    <property type="match status" value="1"/>
</dbReference>
<evidence type="ECO:0000313" key="7">
    <source>
        <dbReference type="Proteomes" id="UP001500167"/>
    </source>
</evidence>
<name>A0ABP8A4K1_9SPHI</name>
<dbReference type="Gene3D" id="1.20.58.100">
    <property type="entry name" value="Fumarate reductase/succinate dehydrogenase flavoprotein-like, C-terminal domain"/>
    <property type="match status" value="1"/>
</dbReference>
<dbReference type="Pfam" id="PF00890">
    <property type="entry name" value="FAD_binding_2"/>
    <property type="match status" value="1"/>
</dbReference>
<dbReference type="InterPro" id="IPR037099">
    <property type="entry name" value="Fum_R/Succ_DH_flav-like_C_sf"/>
</dbReference>
<dbReference type="Proteomes" id="UP001500167">
    <property type="component" value="Unassembled WGS sequence"/>
</dbReference>